<reference evidence="1 2" key="1">
    <citation type="journal article" date="2018" name="BMC Genomics">
        <title>Genomic evidence for intraspecific hybridization in a clonal and extremely halotolerant yeast.</title>
        <authorList>
            <person name="Gostincar C."/>
            <person name="Stajich J.E."/>
            <person name="Zupancic J."/>
            <person name="Zalar P."/>
            <person name="Gunde-Cimerman N."/>
        </authorList>
    </citation>
    <scope>NUCLEOTIDE SEQUENCE [LARGE SCALE GENOMIC DNA]</scope>
    <source>
        <strain evidence="1 2">EXF-2788</strain>
    </source>
</reference>
<dbReference type="OrthoDB" id="309640at2759"/>
<proteinExistence type="predicted"/>
<sequence length="87" mass="9717">MANELQDAKRNTKTALIENTIQDHAIENISSCLKAVGSDWSNIVRWRICTLDIAYLPTIQVGTKRYSSEPWLAKKGALIETEVIAEA</sequence>
<comment type="caution">
    <text evidence="1">The sequence shown here is derived from an EMBL/GenBank/DDBJ whole genome shotgun (WGS) entry which is preliminary data.</text>
</comment>
<organism evidence="1 2">
    <name type="scientific">Hortaea werneckii</name>
    <name type="common">Black yeast</name>
    <name type="synonym">Cladosporium werneckii</name>
    <dbReference type="NCBI Taxonomy" id="91943"/>
    <lineage>
        <taxon>Eukaryota</taxon>
        <taxon>Fungi</taxon>
        <taxon>Dikarya</taxon>
        <taxon>Ascomycota</taxon>
        <taxon>Pezizomycotina</taxon>
        <taxon>Dothideomycetes</taxon>
        <taxon>Dothideomycetidae</taxon>
        <taxon>Mycosphaerellales</taxon>
        <taxon>Teratosphaeriaceae</taxon>
        <taxon>Hortaea</taxon>
    </lineage>
</organism>
<dbReference type="Gene3D" id="3.30.1330.40">
    <property type="entry name" value="RutC-like"/>
    <property type="match status" value="1"/>
</dbReference>
<dbReference type="Proteomes" id="UP000268823">
    <property type="component" value="Unassembled WGS sequence"/>
</dbReference>
<gene>
    <name evidence="1" type="ORF">D0861_03960</name>
</gene>
<dbReference type="SUPFAM" id="SSF55298">
    <property type="entry name" value="YjgF-like"/>
    <property type="match status" value="1"/>
</dbReference>
<evidence type="ECO:0000313" key="2">
    <source>
        <dbReference type="Proteomes" id="UP000268823"/>
    </source>
</evidence>
<protein>
    <submittedName>
        <fullName evidence="1">Uncharacterized protein</fullName>
    </submittedName>
</protein>
<name>A0A3M7FLX5_HORWE</name>
<dbReference type="EMBL" id="QWIR01000058">
    <property type="protein sequence ID" value="RMY89899.1"/>
    <property type="molecule type" value="Genomic_DNA"/>
</dbReference>
<evidence type="ECO:0000313" key="1">
    <source>
        <dbReference type="EMBL" id="RMY89899.1"/>
    </source>
</evidence>
<dbReference type="VEuPathDB" id="FungiDB:BTJ68_13834"/>
<accession>A0A3M7FLX5</accession>
<dbReference type="InterPro" id="IPR035959">
    <property type="entry name" value="RutC-like_sf"/>
</dbReference>
<dbReference type="AlphaFoldDB" id="A0A3M7FLX5"/>